<gene>
    <name evidence="8" type="ORF">IPO85_18320</name>
</gene>
<dbReference type="SUPFAM" id="SSF49299">
    <property type="entry name" value="PKD domain"/>
    <property type="match status" value="5"/>
</dbReference>
<feature type="domain" description="PKD" evidence="7">
    <location>
        <begin position="983"/>
        <end position="1045"/>
    </location>
</feature>
<dbReference type="InterPro" id="IPR035986">
    <property type="entry name" value="PKD_dom_sf"/>
</dbReference>
<dbReference type="CDD" id="cd00146">
    <property type="entry name" value="PKD"/>
    <property type="match status" value="2"/>
</dbReference>
<proteinExistence type="predicted"/>
<dbReference type="InterPro" id="IPR022409">
    <property type="entry name" value="PKD/Chitinase_dom"/>
</dbReference>
<name>A0A9D7SCH7_9BACT</name>
<evidence type="ECO:0000256" key="1">
    <source>
        <dbReference type="ARBA" id="ARBA00004141"/>
    </source>
</evidence>
<dbReference type="PANTHER" id="PTHR46730">
    <property type="entry name" value="POLYCYSTIN-1"/>
    <property type="match status" value="1"/>
</dbReference>
<evidence type="ECO:0000256" key="3">
    <source>
        <dbReference type="ARBA" id="ARBA00022737"/>
    </source>
</evidence>
<evidence type="ECO:0000256" key="6">
    <source>
        <dbReference type="SAM" id="Phobius"/>
    </source>
</evidence>
<keyword evidence="4 6" id="KW-1133">Transmembrane helix</keyword>
<keyword evidence="3" id="KW-0677">Repeat</keyword>
<evidence type="ECO:0000313" key="9">
    <source>
        <dbReference type="Proteomes" id="UP000808349"/>
    </source>
</evidence>
<dbReference type="PANTHER" id="PTHR46730:SF4">
    <property type="entry name" value="POLYCYSTIC KIDNEY DISEASE PROTEIN 1-LIKE 1"/>
    <property type="match status" value="1"/>
</dbReference>
<sequence>MKIFGLKRISFCGCYLYQFAYLMVFLLFNLFSVEVFSQCKFRPCADEDCGKLNAGFKPVGGPAFCEGDTIKMINNSDTGFNYFLVDWQDGSPLDSMANYQPFVHIYRINDSDLCNGQSSKIFSICFKGVKICGTSTSCQSGTNDFKIKLRPKAIISVASEVCKGSTVAFINSSCNALTYEWIFGDNTTSPDKIPTKIYTTPGTYTVTLKVQNDCGRDSTTRTITVVDQPLSDFSYSSASGNYCGPTTVSFVNKANQWSGTRWRITPVDTSKWMFTDTLMSLGSKNIGINFKKTGTYFVELEASNACGKHIKKDTIVIYEPPMINITEPPPSCDKVTITPSSLGFTFSGAITSLKWVFTNGMPSNGMGSSFPPVVFTQSGSITLTITSPCGDQTISVQVIVATTEPIVFQNIPISLCKNVDSVQLGVTPIGGTWTGLGAASQAINSLGVLKPGLLNPGTYLFVYSIGAQDCPNKDTVQITILEPLFIKIDPQDTVCNQLSFTPKVNFKGDIINYLWSFPGATPATSSLKSPSGIQYSSPGNYLVICSIDGPCGIISDSIYVVIEDPPMIFIDPIMKVICSSSTPFTLKATPMGGVWSGPGIIDSNTGLFDPSKVSPGQSLVVTYTYNKGSCMAESTITINVTRSQSLIVQDEILCIDGVSAVLMADKSGGVWNGIGIVDSLQGIFNPDSSGVGDFKISYYWVDSSGCNIQALANVKVEALPIIRLDDTALLCVTNNDIDLIKLLNFKVDSIGGNSLWQGQGIVQNKSIFNAGLANLGPGFYKVFVSYQHNKCIVNDSAVIELVINSPLQLSPDTVICISELTLQLSANLVGGKWSGVGIDSLTGLIQLPIAGGGIQVYEYVFMEGNSCEQRKSVNVEIIDLSSIVKAGPDIEICEGVTNYTLAGASPAGGAWRGIGIIDSLNGIIDLSFIQMDSTYVYQYCIESNKTKACAACSSRKFTVHSKPIINISILGKPCINEEFELINNTSNAQSYLWDFGDNTTSIEQNPMHTYTQGGTYTVSLIATSAFGCIDTMTQVLFVTTPPVADFSIPIKEGCAPLQLNIINNSSGFNINQLWCINGDTISGASPGNIYLDHITKDSLFQILLKVTNVCGTVIDSETVLVHPYPIVDFGINVDEGCSPLLIDFANTTLGNPKTFFGIWEMEIAI</sequence>
<dbReference type="PROSITE" id="PS50093">
    <property type="entry name" value="PKD"/>
    <property type="match status" value="2"/>
</dbReference>
<organism evidence="8 9">
    <name type="scientific">Candidatus Defluviibacterium haderslevense</name>
    <dbReference type="NCBI Taxonomy" id="2981993"/>
    <lineage>
        <taxon>Bacteria</taxon>
        <taxon>Pseudomonadati</taxon>
        <taxon>Bacteroidota</taxon>
        <taxon>Saprospiria</taxon>
        <taxon>Saprospirales</taxon>
        <taxon>Saprospiraceae</taxon>
        <taxon>Candidatus Defluviibacterium</taxon>
    </lineage>
</organism>
<evidence type="ECO:0000256" key="5">
    <source>
        <dbReference type="ARBA" id="ARBA00023136"/>
    </source>
</evidence>
<comment type="subcellular location">
    <subcellularLocation>
        <location evidence="1">Membrane</location>
        <topology evidence="1">Multi-pass membrane protein</topology>
    </subcellularLocation>
</comment>
<dbReference type="Proteomes" id="UP000808349">
    <property type="component" value="Unassembled WGS sequence"/>
</dbReference>
<dbReference type="Gene3D" id="2.60.40.10">
    <property type="entry name" value="Immunoglobulins"/>
    <property type="match status" value="3"/>
</dbReference>
<dbReference type="EMBL" id="JADKFW010000021">
    <property type="protein sequence ID" value="MBK9719429.1"/>
    <property type="molecule type" value="Genomic_DNA"/>
</dbReference>
<keyword evidence="5 6" id="KW-0472">Membrane</keyword>
<evidence type="ECO:0000256" key="2">
    <source>
        <dbReference type="ARBA" id="ARBA00022692"/>
    </source>
</evidence>
<reference evidence="8 9" key="1">
    <citation type="submission" date="2020-10" db="EMBL/GenBank/DDBJ databases">
        <title>Connecting structure to function with the recovery of over 1000 high-quality activated sludge metagenome-assembled genomes encoding full-length rRNA genes using long-read sequencing.</title>
        <authorList>
            <person name="Singleton C.M."/>
            <person name="Petriglieri F."/>
            <person name="Kristensen J.M."/>
            <person name="Kirkegaard R.H."/>
            <person name="Michaelsen T.Y."/>
            <person name="Andersen M.H."/>
            <person name="Karst S.M."/>
            <person name="Dueholm M.S."/>
            <person name="Nielsen P.H."/>
            <person name="Albertsen M."/>
        </authorList>
    </citation>
    <scope>NUCLEOTIDE SEQUENCE [LARGE SCALE GENOMIC DNA]</scope>
    <source>
        <strain evidence="8">Ribe_18-Q3-R11-54_BAT3C.373</strain>
    </source>
</reference>
<keyword evidence="2 6" id="KW-0812">Transmembrane</keyword>
<dbReference type="SMART" id="SM00089">
    <property type="entry name" value="PKD"/>
    <property type="match status" value="4"/>
</dbReference>
<feature type="domain" description="PKD" evidence="7">
    <location>
        <begin position="171"/>
        <end position="225"/>
    </location>
</feature>
<evidence type="ECO:0000313" key="8">
    <source>
        <dbReference type="EMBL" id="MBK9719429.1"/>
    </source>
</evidence>
<dbReference type="GO" id="GO:0005261">
    <property type="term" value="F:monoatomic cation channel activity"/>
    <property type="evidence" value="ECO:0007669"/>
    <property type="project" value="TreeGrafter"/>
</dbReference>
<dbReference type="AlphaFoldDB" id="A0A9D7SCH7"/>
<accession>A0A9D7SCH7</accession>
<protein>
    <submittedName>
        <fullName evidence="8">PKD domain-containing protein</fullName>
    </submittedName>
</protein>
<feature type="transmembrane region" description="Helical" evidence="6">
    <location>
        <begin position="12"/>
        <end position="31"/>
    </location>
</feature>
<dbReference type="InterPro" id="IPR013783">
    <property type="entry name" value="Ig-like_fold"/>
</dbReference>
<dbReference type="Pfam" id="PF18911">
    <property type="entry name" value="PKD_4"/>
    <property type="match status" value="2"/>
</dbReference>
<dbReference type="GO" id="GO:0006816">
    <property type="term" value="P:calcium ion transport"/>
    <property type="evidence" value="ECO:0007669"/>
    <property type="project" value="TreeGrafter"/>
</dbReference>
<evidence type="ECO:0000256" key="4">
    <source>
        <dbReference type="ARBA" id="ARBA00022989"/>
    </source>
</evidence>
<dbReference type="GO" id="GO:0005886">
    <property type="term" value="C:plasma membrane"/>
    <property type="evidence" value="ECO:0007669"/>
    <property type="project" value="TreeGrafter"/>
</dbReference>
<evidence type="ECO:0000259" key="7">
    <source>
        <dbReference type="PROSITE" id="PS50093"/>
    </source>
</evidence>
<dbReference type="InterPro" id="IPR000601">
    <property type="entry name" value="PKD_dom"/>
</dbReference>
<comment type="caution">
    <text evidence="8">The sequence shown here is derived from an EMBL/GenBank/DDBJ whole genome shotgun (WGS) entry which is preliminary data.</text>
</comment>